<dbReference type="EMBL" id="BMAT01009228">
    <property type="protein sequence ID" value="GFS02208.1"/>
    <property type="molecule type" value="Genomic_DNA"/>
</dbReference>
<evidence type="ECO:0000313" key="3">
    <source>
        <dbReference type="Proteomes" id="UP000762676"/>
    </source>
</evidence>
<proteinExistence type="predicted"/>
<feature type="region of interest" description="Disordered" evidence="1">
    <location>
        <begin position="215"/>
        <end position="236"/>
    </location>
</feature>
<evidence type="ECO:0000256" key="1">
    <source>
        <dbReference type="SAM" id="MobiDB-lite"/>
    </source>
</evidence>
<dbReference type="AlphaFoldDB" id="A0AAV4HVH6"/>
<gene>
    <name evidence="2" type="ORF">ElyMa_004601700</name>
</gene>
<evidence type="ECO:0000313" key="2">
    <source>
        <dbReference type="EMBL" id="GFS02208.1"/>
    </source>
</evidence>
<reference evidence="2 3" key="1">
    <citation type="journal article" date="2021" name="Elife">
        <title>Chloroplast acquisition without the gene transfer in kleptoplastic sea slugs, Plakobranchus ocellatus.</title>
        <authorList>
            <person name="Maeda T."/>
            <person name="Takahashi S."/>
            <person name="Yoshida T."/>
            <person name="Shimamura S."/>
            <person name="Takaki Y."/>
            <person name="Nagai Y."/>
            <person name="Toyoda A."/>
            <person name="Suzuki Y."/>
            <person name="Arimoto A."/>
            <person name="Ishii H."/>
            <person name="Satoh N."/>
            <person name="Nishiyama T."/>
            <person name="Hasebe M."/>
            <person name="Maruyama T."/>
            <person name="Minagawa J."/>
            <person name="Obokata J."/>
            <person name="Shigenobu S."/>
        </authorList>
    </citation>
    <scope>NUCLEOTIDE SEQUENCE [LARGE SCALE GENOMIC DNA]</scope>
</reference>
<protein>
    <submittedName>
        <fullName evidence="2">Uncharacterized protein</fullName>
    </submittedName>
</protein>
<feature type="region of interest" description="Disordered" evidence="1">
    <location>
        <begin position="80"/>
        <end position="122"/>
    </location>
</feature>
<sequence length="450" mass="49831">MVTLPSWARDLRTLVKIDLSLGSLVLPLAVSYTSKVDAGATGIMSKHDTTLTKLARSAQKPPCGPTLNNTKLQFRLSKFSRQGETETTPEDGENYSETPTVDHPKEDNLPTVQHSEPQENASASLEVLDSKKANDKSDVLWENQSSMTDGLSKRADANNNMFTSDTNIPHEFVPGSSFNNTRKNQTDRENISINNCCNEDQKETKVFVAGCNKRRDRNKVSSKNSNNKTATDNCNTNNSSINQTNCSMKDNSVALASSNSMPLNASKDTSDVLRISDREVVLENNDFHAAEGNACFTNDALNKSLLLVSDMSSPPTFLFTAGGNNDSGRFGTWHPPPPVRTLGLAYNASGVLTQSKPLDKEKPSPISKDHNPANSFIAQNIAVYDRLQRLDRHRMFEFRHYPDEPARYIKEYRSVHTVGRVGREDRRSAVLGRDVADPYSYLPSKKLNQG</sequence>
<dbReference type="Proteomes" id="UP000762676">
    <property type="component" value="Unassembled WGS sequence"/>
</dbReference>
<comment type="caution">
    <text evidence="2">The sequence shown here is derived from an EMBL/GenBank/DDBJ whole genome shotgun (WGS) entry which is preliminary data.</text>
</comment>
<keyword evidence="3" id="KW-1185">Reference proteome</keyword>
<name>A0AAV4HVH6_9GAST</name>
<feature type="compositionally biased region" description="Polar residues" evidence="1">
    <location>
        <begin position="110"/>
        <end position="122"/>
    </location>
</feature>
<organism evidence="2 3">
    <name type="scientific">Elysia marginata</name>
    <dbReference type="NCBI Taxonomy" id="1093978"/>
    <lineage>
        <taxon>Eukaryota</taxon>
        <taxon>Metazoa</taxon>
        <taxon>Spiralia</taxon>
        <taxon>Lophotrochozoa</taxon>
        <taxon>Mollusca</taxon>
        <taxon>Gastropoda</taxon>
        <taxon>Heterobranchia</taxon>
        <taxon>Euthyneura</taxon>
        <taxon>Panpulmonata</taxon>
        <taxon>Sacoglossa</taxon>
        <taxon>Placobranchoidea</taxon>
        <taxon>Plakobranchidae</taxon>
        <taxon>Elysia</taxon>
    </lineage>
</organism>
<accession>A0AAV4HVH6</accession>